<dbReference type="CDD" id="cd05274">
    <property type="entry name" value="KR_FAS_SDR_x"/>
    <property type="match status" value="1"/>
</dbReference>
<dbReference type="Gene3D" id="3.40.50.720">
    <property type="entry name" value="NAD(P)-binding Rossmann-like Domain"/>
    <property type="match status" value="1"/>
</dbReference>
<dbReference type="Pfam" id="PF00698">
    <property type="entry name" value="Acyl_transf_1"/>
    <property type="match status" value="1"/>
</dbReference>
<dbReference type="Pfam" id="PF00109">
    <property type="entry name" value="ketoacyl-synt"/>
    <property type="match status" value="1"/>
</dbReference>
<dbReference type="PROSITE" id="PS00606">
    <property type="entry name" value="KS3_1"/>
    <property type="match status" value="1"/>
</dbReference>
<evidence type="ECO:0000313" key="17">
    <source>
        <dbReference type="Proteomes" id="UP000009084"/>
    </source>
</evidence>
<dbReference type="Pfam" id="PF08659">
    <property type="entry name" value="KR"/>
    <property type="match status" value="1"/>
</dbReference>
<dbReference type="PROSITE" id="PS52019">
    <property type="entry name" value="PKS_MFAS_DH"/>
    <property type="match status" value="1"/>
</dbReference>
<dbReference type="Pfam" id="PF02801">
    <property type="entry name" value="Ketoacyl-synt_C"/>
    <property type="match status" value="1"/>
</dbReference>
<dbReference type="GO" id="GO:0006633">
    <property type="term" value="P:fatty acid biosynthetic process"/>
    <property type="evidence" value="ECO:0007669"/>
    <property type="project" value="InterPro"/>
</dbReference>
<dbReference type="Pfam" id="PF21089">
    <property type="entry name" value="PKS_DH_N"/>
    <property type="match status" value="1"/>
</dbReference>
<dbReference type="Pfam" id="PF16197">
    <property type="entry name" value="KAsynt_C_assoc"/>
    <property type="match status" value="1"/>
</dbReference>
<dbReference type="GO" id="GO:0004315">
    <property type="term" value="F:3-oxoacyl-[acyl-carrier-protein] synthase activity"/>
    <property type="evidence" value="ECO:0007669"/>
    <property type="project" value="InterPro"/>
</dbReference>
<dbReference type="Pfam" id="PF23297">
    <property type="entry name" value="ACP_SdgA_C"/>
    <property type="match status" value="1"/>
</dbReference>
<dbReference type="Gene3D" id="3.40.50.150">
    <property type="entry name" value="Vaccinia Virus protein VP39"/>
    <property type="match status" value="1"/>
</dbReference>
<feature type="domain" description="PKS/mFAS DH" evidence="15">
    <location>
        <begin position="1094"/>
        <end position="1419"/>
    </location>
</feature>
<dbReference type="InterPro" id="IPR036291">
    <property type="entry name" value="NAD(P)-bd_dom_sf"/>
</dbReference>
<keyword evidence="5" id="KW-0521">NADP</keyword>
<dbReference type="SUPFAM" id="SSF50129">
    <property type="entry name" value="GroES-like"/>
    <property type="match status" value="1"/>
</dbReference>
<dbReference type="Pfam" id="PF00107">
    <property type="entry name" value="ADH_zinc_N"/>
    <property type="match status" value="1"/>
</dbReference>
<keyword evidence="3" id="KW-0597">Phosphoprotein</keyword>
<dbReference type="Pfam" id="PF08240">
    <property type="entry name" value="ADH_N"/>
    <property type="match status" value="1"/>
</dbReference>
<dbReference type="InterPro" id="IPR014030">
    <property type="entry name" value="Ketoacyl_synth_N"/>
</dbReference>
<dbReference type="HOGENOM" id="CLU_000022_31_0_1"/>
<dbReference type="GO" id="GO:0004312">
    <property type="term" value="F:fatty acid synthase activity"/>
    <property type="evidence" value="ECO:0007669"/>
    <property type="project" value="TreeGrafter"/>
</dbReference>
<dbReference type="GO" id="GO:1901336">
    <property type="term" value="P:lactone biosynthetic process"/>
    <property type="evidence" value="ECO:0007669"/>
    <property type="project" value="UniProtKB-ARBA"/>
</dbReference>
<evidence type="ECO:0000256" key="2">
    <source>
        <dbReference type="ARBA" id="ARBA00022450"/>
    </source>
</evidence>
<dbReference type="Gene3D" id="3.90.180.10">
    <property type="entry name" value="Medium-chain alcohol dehydrogenases, catalytic domain"/>
    <property type="match status" value="1"/>
</dbReference>
<dbReference type="InterPro" id="IPR032821">
    <property type="entry name" value="PKS_assoc"/>
</dbReference>
<evidence type="ECO:0000313" key="16">
    <source>
        <dbReference type="EMBL" id="EER29760.1"/>
    </source>
</evidence>
<evidence type="ECO:0000256" key="8">
    <source>
        <dbReference type="ARBA" id="ARBA00023315"/>
    </source>
</evidence>
<evidence type="ECO:0000259" key="15">
    <source>
        <dbReference type="PROSITE" id="PS52019"/>
    </source>
</evidence>
<evidence type="ECO:0000256" key="5">
    <source>
        <dbReference type="ARBA" id="ARBA00022857"/>
    </source>
</evidence>
<dbReference type="SMART" id="SM00826">
    <property type="entry name" value="PKS_DH"/>
    <property type="match status" value="1"/>
</dbReference>
<dbReference type="InterPro" id="IPR014043">
    <property type="entry name" value="Acyl_transferase_dom"/>
</dbReference>
<dbReference type="InterPro" id="IPR029063">
    <property type="entry name" value="SAM-dependent_MTases_sf"/>
</dbReference>
<dbReference type="Gene3D" id="3.30.70.3290">
    <property type="match status" value="1"/>
</dbReference>
<dbReference type="Pfam" id="PF23114">
    <property type="entry name" value="NAD-bd_HRPKS_sdrA"/>
    <property type="match status" value="1"/>
</dbReference>
<dbReference type="Gene3D" id="3.40.366.10">
    <property type="entry name" value="Malonyl-Coenzyme A Acyl Carrier Protein, domain 2"/>
    <property type="match status" value="1"/>
</dbReference>
<dbReference type="InterPro" id="IPR057326">
    <property type="entry name" value="KR_dom"/>
</dbReference>
<evidence type="ECO:0000256" key="3">
    <source>
        <dbReference type="ARBA" id="ARBA00022553"/>
    </source>
</evidence>
<dbReference type="InterPro" id="IPR014031">
    <property type="entry name" value="Ketoacyl_synth_C"/>
</dbReference>
<dbReference type="Gene3D" id="1.10.1200.10">
    <property type="entry name" value="ACP-like"/>
    <property type="match status" value="1"/>
</dbReference>
<accession>C5NZY3</accession>
<dbReference type="KEGG" id="cpw:9697410"/>
<evidence type="ECO:0000256" key="10">
    <source>
        <dbReference type="ARBA" id="ARBA00033379"/>
    </source>
</evidence>
<dbReference type="InterPro" id="IPR016035">
    <property type="entry name" value="Acyl_Trfase/lysoPLipase"/>
</dbReference>
<dbReference type="SUPFAM" id="SSF53901">
    <property type="entry name" value="Thiolase-like"/>
    <property type="match status" value="1"/>
</dbReference>
<dbReference type="SMART" id="SM00823">
    <property type="entry name" value="PKS_PP"/>
    <property type="match status" value="1"/>
</dbReference>
<dbReference type="EMBL" id="ACFW01000004">
    <property type="protein sequence ID" value="EER29760.1"/>
    <property type="molecule type" value="Genomic_DNA"/>
</dbReference>
<name>C5NZY3_COCP7</name>
<dbReference type="SMART" id="SM00827">
    <property type="entry name" value="PKS_AT"/>
    <property type="match status" value="1"/>
</dbReference>
<dbReference type="Pfam" id="PF08242">
    <property type="entry name" value="Methyltransf_12"/>
    <property type="match status" value="1"/>
</dbReference>
<evidence type="ECO:0000256" key="9">
    <source>
        <dbReference type="ARBA" id="ARBA00031359"/>
    </source>
</evidence>
<dbReference type="InterPro" id="IPR049551">
    <property type="entry name" value="PKS_DH_C"/>
</dbReference>
<feature type="domain" description="Carrier" evidence="13">
    <location>
        <begin position="2642"/>
        <end position="2720"/>
    </location>
</feature>
<organism evidence="16 17">
    <name type="scientific">Coccidioides posadasii (strain C735)</name>
    <name type="common">Valley fever fungus</name>
    <dbReference type="NCBI Taxonomy" id="222929"/>
    <lineage>
        <taxon>Eukaryota</taxon>
        <taxon>Fungi</taxon>
        <taxon>Dikarya</taxon>
        <taxon>Ascomycota</taxon>
        <taxon>Pezizomycotina</taxon>
        <taxon>Eurotiomycetes</taxon>
        <taxon>Eurotiomycetidae</taxon>
        <taxon>Onygenales</taxon>
        <taxon>Onygenaceae</taxon>
        <taxon>Coccidioides</taxon>
    </lineage>
</organism>
<evidence type="ECO:0000256" key="4">
    <source>
        <dbReference type="ARBA" id="ARBA00022679"/>
    </source>
</evidence>
<dbReference type="SMART" id="SM00822">
    <property type="entry name" value="PKS_KR"/>
    <property type="match status" value="1"/>
</dbReference>
<dbReference type="PANTHER" id="PTHR43775:SF29">
    <property type="entry name" value="ASPERFURANONE POLYKETIDE SYNTHASE AFOG-RELATED"/>
    <property type="match status" value="1"/>
</dbReference>
<dbReference type="InterPro" id="IPR016039">
    <property type="entry name" value="Thiolase-like"/>
</dbReference>
<dbReference type="InterPro" id="IPR013217">
    <property type="entry name" value="Methyltransf_12"/>
</dbReference>
<evidence type="ECO:0000256" key="7">
    <source>
        <dbReference type="ARBA" id="ARBA00023268"/>
    </source>
</evidence>
<protein>
    <recommendedName>
        <fullName evidence="1">Non-reducing polyketide synthase nscA</fullName>
    </recommendedName>
    <alternativeName>
        <fullName evidence="9">Conidial yellow pigment biosynthesis polyketide synthase nscA</fullName>
    </alternativeName>
    <alternativeName>
        <fullName evidence="10">Neosartoricin B biosynthesis protein A</fullName>
    </alternativeName>
</protein>
<feature type="region of interest" description="C-terminal hotdog fold" evidence="11">
    <location>
        <begin position="1260"/>
        <end position="1419"/>
    </location>
</feature>
<dbReference type="SMART" id="SM00829">
    <property type="entry name" value="PKS_ER"/>
    <property type="match status" value="1"/>
</dbReference>
<dbReference type="Gene3D" id="3.40.47.10">
    <property type="match status" value="1"/>
</dbReference>
<dbReference type="InterPro" id="IPR016036">
    <property type="entry name" value="Malonyl_transacylase_ACP-bd"/>
</dbReference>
<dbReference type="CDD" id="cd02440">
    <property type="entry name" value="AdoMet_MTases"/>
    <property type="match status" value="1"/>
</dbReference>
<feature type="active site" description="Proton donor; for dehydratase activity" evidence="11">
    <location>
        <position position="1328"/>
    </location>
</feature>
<dbReference type="PROSITE" id="PS50075">
    <property type="entry name" value="CARRIER"/>
    <property type="match status" value="1"/>
</dbReference>
<dbReference type="InterPro" id="IPR011032">
    <property type="entry name" value="GroES-like_sf"/>
</dbReference>
<dbReference type="InterPro" id="IPR042104">
    <property type="entry name" value="PKS_dehydratase_sf"/>
</dbReference>
<feature type="domain" description="Ketosynthase family 3 (KS3)" evidence="14">
    <location>
        <begin position="10"/>
        <end position="434"/>
    </location>
</feature>
<gene>
    <name evidence="16" type="ORF">CPC735_000160</name>
</gene>
<dbReference type="InterPro" id="IPR049552">
    <property type="entry name" value="PKS_DH_N"/>
</dbReference>
<feature type="region of interest" description="N-terminal hotdog fold" evidence="11">
    <location>
        <begin position="1094"/>
        <end position="1230"/>
    </location>
</feature>
<dbReference type="FunFam" id="3.40.50.720:FF:000209">
    <property type="entry name" value="Polyketide synthase Pks12"/>
    <property type="match status" value="1"/>
</dbReference>
<evidence type="ECO:0000256" key="1">
    <source>
        <dbReference type="ARBA" id="ARBA00018393"/>
    </source>
</evidence>
<evidence type="ECO:0000256" key="11">
    <source>
        <dbReference type="PROSITE-ProRule" id="PRU01363"/>
    </source>
</evidence>
<keyword evidence="8" id="KW-0012">Acyltransferase</keyword>
<feature type="compositionally biased region" description="Polar residues" evidence="12">
    <location>
        <begin position="501"/>
        <end position="515"/>
    </location>
</feature>
<dbReference type="SUPFAM" id="SSF47336">
    <property type="entry name" value="ACP-like"/>
    <property type="match status" value="1"/>
</dbReference>
<keyword evidence="7" id="KW-0511">Multifunctional enzyme</keyword>
<reference evidence="16 17" key="1">
    <citation type="journal article" date="2009" name="Genome Res.">
        <title>Comparative genomic analyses of the human fungal pathogens Coccidioides and their relatives.</title>
        <authorList>
            <person name="Sharpton T.J."/>
            <person name="Stajich J.E."/>
            <person name="Rounsley S.D."/>
            <person name="Gardner M.J."/>
            <person name="Wortman J.R."/>
            <person name="Jordar V.S."/>
            <person name="Maiti R."/>
            <person name="Kodira C.D."/>
            <person name="Neafsey D.E."/>
            <person name="Zeng Q."/>
            <person name="Hung C.-Y."/>
            <person name="McMahan C."/>
            <person name="Muszewska A."/>
            <person name="Grynberg M."/>
            <person name="Mandel M.A."/>
            <person name="Kellner E.M."/>
            <person name="Barker B.M."/>
            <person name="Galgiani J.N."/>
            <person name="Orbach M.J."/>
            <person name="Kirkland T.N."/>
            <person name="Cole G.T."/>
            <person name="Henn M.R."/>
            <person name="Birren B.W."/>
            <person name="Taylor J.W."/>
        </authorList>
    </citation>
    <scope>NUCLEOTIDE SEQUENCE [LARGE SCALE GENOMIC DNA]</scope>
    <source>
        <strain evidence="17">C735</strain>
    </source>
</reference>
<dbReference type="InterPro" id="IPR020843">
    <property type="entry name" value="ER"/>
</dbReference>
<dbReference type="InterPro" id="IPR056501">
    <property type="entry name" value="NAD-bd_HRPKS_sdrA"/>
</dbReference>
<dbReference type="InterPro" id="IPR020807">
    <property type="entry name" value="PKS_DH"/>
</dbReference>
<dbReference type="InterPro" id="IPR020841">
    <property type="entry name" value="PKS_Beta-ketoAc_synthase_dom"/>
</dbReference>
<evidence type="ECO:0000256" key="12">
    <source>
        <dbReference type="SAM" id="MobiDB-lite"/>
    </source>
</evidence>
<dbReference type="CDD" id="cd05195">
    <property type="entry name" value="enoyl_red"/>
    <property type="match status" value="1"/>
</dbReference>
<dbReference type="InterPro" id="IPR018201">
    <property type="entry name" value="Ketoacyl_synth_AS"/>
</dbReference>
<feature type="compositionally biased region" description="Polar residues" evidence="12">
    <location>
        <begin position="567"/>
        <end position="584"/>
    </location>
</feature>
<comment type="caution">
    <text evidence="16">The sequence shown here is derived from an EMBL/GenBank/DDBJ whole genome shotgun (WGS) entry which is preliminary data.</text>
</comment>
<dbReference type="GO" id="GO:0044550">
    <property type="term" value="P:secondary metabolite biosynthetic process"/>
    <property type="evidence" value="ECO:0007669"/>
    <property type="project" value="UniProtKB-ARBA"/>
</dbReference>
<dbReference type="Gene3D" id="3.10.129.110">
    <property type="entry name" value="Polyketide synthase dehydratase"/>
    <property type="match status" value="1"/>
</dbReference>
<dbReference type="Proteomes" id="UP000009084">
    <property type="component" value="Unassembled WGS sequence"/>
</dbReference>
<dbReference type="InterPro" id="IPR020806">
    <property type="entry name" value="PKS_PP-bd"/>
</dbReference>
<dbReference type="Pfam" id="PF14765">
    <property type="entry name" value="PS-DH"/>
    <property type="match status" value="1"/>
</dbReference>
<keyword evidence="4" id="KW-0808">Transferase</keyword>
<evidence type="ECO:0000259" key="13">
    <source>
        <dbReference type="PROSITE" id="PS50075"/>
    </source>
</evidence>
<dbReference type="InterPro" id="IPR013149">
    <property type="entry name" value="ADH-like_C"/>
</dbReference>
<dbReference type="SUPFAM" id="SSF51735">
    <property type="entry name" value="NAD(P)-binding Rossmann-fold domains"/>
    <property type="match status" value="2"/>
</dbReference>
<dbReference type="SUPFAM" id="SSF53335">
    <property type="entry name" value="S-adenosyl-L-methionine-dependent methyltransferases"/>
    <property type="match status" value="1"/>
</dbReference>
<dbReference type="PROSITE" id="PS52004">
    <property type="entry name" value="KS3_2"/>
    <property type="match status" value="1"/>
</dbReference>
<dbReference type="InterPro" id="IPR036736">
    <property type="entry name" value="ACP-like_sf"/>
</dbReference>
<dbReference type="InterPro" id="IPR009081">
    <property type="entry name" value="PP-bd_ACP"/>
</dbReference>
<dbReference type="SUPFAM" id="SSF52151">
    <property type="entry name" value="FabD/lysophospholipase-like"/>
    <property type="match status" value="1"/>
</dbReference>
<keyword evidence="6" id="KW-0560">Oxidoreductase</keyword>
<keyword evidence="2" id="KW-0596">Phosphopantetheine</keyword>
<dbReference type="PANTHER" id="PTHR43775">
    <property type="entry name" value="FATTY ACID SYNTHASE"/>
    <property type="match status" value="1"/>
</dbReference>
<dbReference type="InterPro" id="IPR001227">
    <property type="entry name" value="Ac_transferase_dom_sf"/>
</dbReference>
<evidence type="ECO:0000259" key="14">
    <source>
        <dbReference type="PROSITE" id="PS52004"/>
    </source>
</evidence>
<feature type="active site" description="Proton acceptor; for dehydratase activity" evidence="11">
    <location>
        <position position="1126"/>
    </location>
</feature>
<dbReference type="InterPro" id="IPR049900">
    <property type="entry name" value="PKS_mFAS_DH"/>
</dbReference>
<proteinExistence type="predicted"/>
<dbReference type="GO" id="GO:0016491">
    <property type="term" value="F:oxidoreductase activity"/>
    <property type="evidence" value="ECO:0007669"/>
    <property type="project" value="UniProtKB-KW"/>
</dbReference>
<dbReference type="SUPFAM" id="SSF55048">
    <property type="entry name" value="Probable ACP-binding domain of malonyl-CoA ACP transacylase"/>
    <property type="match status" value="1"/>
</dbReference>
<sequence>MDTSNLNHDTTPLAVIGFATRFAQEATSADRFWELLLRRRQAATPFPKERFNSSAFYHPDPEHGGTFYVKGAHFLSEDPLGFDAPFFNVNKTEILSLDPQQRVAMENVYHALENAGIPMEKAVGSKTSVYASGFNRDHMILMDADFEIAMKHKPTGGQQSIISNRVSWFYDFSGPSITIDTACSSGIVAVHLAAQSLKSGDAEMAVVTGGSIISHVPDIIAMSHSGFLGPEGKCFSFDHRAEGYGRGEGVGTVVMKTLANALRDGDTIRAVIRATGVNQDGRTPGITLPSSTAQTNLIKEVYRKASLDRNTTMFVEAHGTGTAAGDPIEARGIADGFTSMERESPLYIGALKSNIGHLEGGAGIAGIIKSVMVLESGIIPPNANFEKANPQIPTKEWQIDFPTECIPWPKSGLRRVSVNSFGFGGTNAHCVLDDAYHFLEENGLSGNHNTRQSAPTKQEISELLARLQRLYLDGDVNHSNGTAELTNGEAAKESHEPVESTAPNETNGASEQANGETAKESREAECSTSNGVDLTTDKDVNEPQEVIESAPIQETNGPIEQGHEEITNGSSEAAELSPNNNGTNGIAEHPNGETGVASPTPSGINGATTQSEVPRLLILSTADKEGMSRVATSLREYLASKPDLPMYAAESLLDDLAYTLSEKRSRLRWKGYLLANSISALEENLADEKALSKCFNARSSPRLGFVFTGQGAQYHRMGQQLLVYPVFRKSLEEATEYMKALGSSWSLMDEILKDKGDSRISTPSFSHPACASIQVALVELLASWNIIPSRVVGHSSGEIAAAYCAGKLSREAAWKTAYYRGFVSAKQNDPKGAMLAVGLDQEALRPYLEKIHADYDGELIIACYNSPKNNTVAGDETMVDVLKTLLDADGIFARKLNVQNAYHSAHMKAVADEYFELMGTLEPGRSSDLDIQMQSTVTGKVIMDSVLDASYWVDNMVSPVKFTTGLRSMLFQSNDDNSENKAVVDEIIEIGPHGAMQSAVKEIIAASSSDIPVSYSSVLNRNEPTVSTLLNTIGTLACKTFPVNLQEVNQSVHRGEKRPQFLVNLPPYAFNHEEKGYYESRLAKNVRQREFPRHQLLGAPVQDWTRFNRKWRQFFRLSENPWLRDHVVTDNCIFPGAGYLVMALEAVKQTAGEAVEVTGIRFKDVSIKAALLIPDTNTGVEVSLSVLPVNESNQWTSTVWKYFQVSSYIPSYNDWVEHCSGYVALEYEASAPDVVGNGREGKAAKQAWDDALDQAAEVCQTPLDAGKVYENLETIGMKYGPLFRNLSNLSVSGKRKGTIFGEMKVPNLGSVMPKGYIHPHVIHPTTLDNTLVAGLVAICDDIGQTVLKHPMVPTFIKEAWISTGISSQEGTKFRCYGEVSTAAYESYDYSSKCWDLEANEPRIMLSGVRMTPLASDNTSESNIQIGYGIDWKPAINILETKEFLDLDPVMAKTPYEKQLSAAVNLQLGTALMIADGLADLKENPPAKPLEGHMKIYFDWMERVIAELESGTLQHVPLELFKKYSEDKGLKEQLYESLKRDYATDGEILIRSGVQIAPVVREEIDPLYLLFGQDDLLARHYEEVIVLNDGLRTVQNYLSMVSDNFNGLEILEVGSGTGSFTKLMLKSLCPRSEDGQNGHGAGKIANYTFTDISPSFFSKAKERLEPWKDLLIFHKLDIGTDPLAQGFSAAKYDIIVANNVLHATPDLQKTLEHCRLMLKPGGKFLIQEGVRPDIHWVSLVFGQLPGWWLSKEPVRKWCPYITVPEWNSFLQDAGFSGLDIDIPSSHFPELAHVSTMVATAVEDTSKSGVKDKEVVILCHVSENETDLIAELKAEIANDLGATNCLVLQPCDLVEKGMSDAICISLLELQTPVIFDLSEEEFKRVQCFLSSCRKLLWITGDSRVEPAFNMINGMLRTIRWERDAESLDFTTLAIADFGSTPNKQLVHAISKVFRFHFVSGQTDHANSEYLMRNKLVYTNRIVDYPTATNFLASQSSTPAPEMTAWKDVRRPVKLQNPAPGLLNKLQWVTDTSLSQSLEENEVEIEIRAVGLNFVDLLTVMGELPWDVVGREAAGVVTKVGSAVHWLQPGDRVVYLVDTPKKGTFQTYSRVDQGVVARIPNDMSFEVAAGLPVIYATVIYGLENVGRLAEGEKVLIHSAAGGVGQAAIQYAQAVGAEIFATVSTVEKKELIMKEYGIAEDHIFSSRDFSFVKGVKRLTGNTGVDVVLNSLSREALRRSWECVAPFGRFIEIGKKDLVAGGKLDMSPFVHNIMFAGVDLLALAEHRPKVVQQVLKRTMQLWTERKITGARPNTALSYAQLEEGLRMLQSGKHTGKIVFAPNAEDVVPVVPEIPPPFEFDPNASYVLAGGLGGIGRSLAQWMVTRGAKHLVFLSRSGNITRPVEEMVSALEGKGCQVKIFKCDVSNIERMRSVVEECQQTLPPIKGCIQGSMILRDGAFENLSYLDWNTVTKPKVQGSLNLYEALPKDLDFFLMLSSVGGIMGGRSQANYAAGNTYQDALARSLVSKGVRAASLDLGSVLSVGFVAENKDYTRHVSRTIGSMREDEVHSMVEYLIDPRHSLTESTCQVIFGLGTVKSFQDRGVPPPECFNYPAYTILRNTTTSGDQAGGDTQMYHVQALLATAKSRDEAAEVVSNGINRKLSVLLNVAGDQIDSSRSIRDNGVDSLIAMEFRTWLAKELGAELPLIEIMAEGSITDLSKKVAALSKYVQDNFREASKQSS</sequence>
<dbReference type="InterPro" id="IPR050091">
    <property type="entry name" value="PKS_NRPS_Biosynth_Enz"/>
</dbReference>
<dbReference type="VEuPathDB" id="FungiDB:CPC735_000160"/>
<dbReference type="OrthoDB" id="329835at2759"/>
<dbReference type="InterPro" id="IPR013154">
    <property type="entry name" value="ADH-like_N"/>
</dbReference>
<dbReference type="SMART" id="SM00825">
    <property type="entry name" value="PKS_KS"/>
    <property type="match status" value="1"/>
</dbReference>
<dbReference type="GO" id="GO:0031177">
    <property type="term" value="F:phosphopantetheine binding"/>
    <property type="evidence" value="ECO:0007669"/>
    <property type="project" value="InterPro"/>
</dbReference>
<dbReference type="CDD" id="cd00833">
    <property type="entry name" value="PKS"/>
    <property type="match status" value="1"/>
</dbReference>
<feature type="region of interest" description="Disordered" evidence="12">
    <location>
        <begin position="475"/>
        <end position="600"/>
    </location>
</feature>
<evidence type="ECO:0000256" key="6">
    <source>
        <dbReference type="ARBA" id="ARBA00023002"/>
    </source>
</evidence>
<dbReference type="InterPro" id="IPR013968">
    <property type="entry name" value="PKS_KR"/>
</dbReference>